<keyword evidence="1" id="KW-1133">Transmembrane helix</keyword>
<gene>
    <name evidence="3" type="ORF">EKO27_g6388</name>
</gene>
<dbReference type="STRING" id="363999.A0A439D2N1"/>
<feature type="transmembrane region" description="Helical" evidence="1">
    <location>
        <begin position="174"/>
        <end position="195"/>
    </location>
</feature>
<reference evidence="3 4" key="1">
    <citation type="submission" date="2018-12" db="EMBL/GenBank/DDBJ databases">
        <title>Draft genome sequence of Xylaria grammica IHI A82.</title>
        <authorList>
            <person name="Buettner E."/>
            <person name="Kellner H."/>
        </authorList>
    </citation>
    <scope>NUCLEOTIDE SEQUENCE [LARGE SCALE GENOMIC DNA]</scope>
    <source>
        <strain evidence="3 4">IHI A82</strain>
    </source>
</reference>
<accession>A0A439D2N1</accession>
<name>A0A439D2N1_9PEZI</name>
<protein>
    <submittedName>
        <fullName evidence="3">Uncharacterized protein</fullName>
    </submittedName>
</protein>
<keyword evidence="1" id="KW-0812">Transmembrane</keyword>
<evidence type="ECO:0000256" key="1">
    <source>
        <dbReference type="SAM" id="Phobius"/>
    </source>
</evidence>
<keyword evidence="4" id="KW-1185">Reference proteome</keyword>
<proteinExistence type="predicted"/>
<keyword evidence="2" id="KW-0732">Signal</keyword>
<organism evidence="3 4">
    <name type="scientific">Xylaria grammica</name>
    <dbReference type="NCBI Taxonomy" id="363999"/>
    <lineage>
        <taxon>Eukaryota</taxon>
        <taxon>Fungi</taxon>
        <taxon>Dikarya</taxon>
        <taxon>Ascomycota</taxon>
        <taxon>Pezizomycotina</taxon>
        <taxon>Sordariomycetes</taxon>
        <taxon>Xylariomycetidae</taxon>
        <taxon>Xylariales</taxon>
        <taxon>Xylariaceae</taxon>
        <taxon>Xylaria</taxon>
    </lineage>
</organism>
<dbReference type="EMBL" id="RYZI01000187">
    <property type="protein sequence ID" value="RWA08704.1"/>
    <property type="molecule type" value="Genomic_DNA"/>
</dbReference>
<evidence type="ECO:0000256" key="2">
    <source>
        <dbReference type="SAM" id="SignalP"/>
    </source>
</evidence>
<evidence type="ECO:0000313" key="3">
    <source>
        <dbReference type="EMBL" id="RWA08704.1"/>
    </source>
</evidence>
<feature type="chain" id="PRO_5019168082" evidence="2">
    <location>
        <begin position="19"/>
        <end position="200"/>
    </location>
</feature>
<evidence type="ECO:0000313" key="4">
    <source>
        <dbReference type="Proteomes" id="UP000286045"/>
    </source>
</evidence>
<sequence>MQFSTFALAALSLGSAIASPVAGIASFDSARKAVSEAKVIVQQQLVQINILTNNASPNADTVTKIQSSLLTIGASVNALVVPVVALGNVGSATLSKDQIAAVPQFQNDFLNILVNLEAIGKKTTGGNLQKDVIAHFKPQLQWALAPAAPVSQSIITFINVAAPKYANYKNWAPYLVNIQGLIVVVLGKIALAVGLDLSIL</sequence>
<dbReference type="AlphaFoldDB" id="A0A439D2N1"/>
<comment type="caution">
    <text evidence="3">The sequence shown here is derived from an EMBL/GenBank/DDBJ whole genome shotgun (WGS) entry which is preliminary data.</text>
</comment>
<keyword evidence="1" id="KW-0472">Membrane</keyword>
<feature type="signal peptide" evidence="2">
    <location>
        <begin position="1"/>
        <end position="18"/>
    </location>
</feature>
<dbReference type="Proteomes" id="UP000286045">
    <property type="component" value="Unassembled WGS sequence"/>
</dbReference>